<feature type="compositionally biased region" description="Polar residues" evidence="1">
    <location>
        <begin position="397"/>
        <end position="412"/>
    </location>
</feature>
<proteinExistence type="predicted"/>
<evidence type="ECO:0000313" key="3">
    <source>
        <dbReference type="EMBL" id="KAG8489845.1"/>
    </source>
</evidence>
<comment type="caution">
    <text evidence="3">The sequence shown here is derived from an EMBL/GenBank/DDBJ whole genome shotgun (WGS) entry which is preliminary data.</text>
</comment>
<keyword evidence="4" id="KW-1185">Reference proteome</keyword>
<dbReference type="Proteomes" id="UP000701853">
    <property type="component" value="Chromosome 7"/>
</dbReference>
<dbReference type="PANTHER" id="PTHR11439">
    <property type="entry name" value="GAG-POL-RELATED RETROTRANSPOSON"/>
    <property type="match status" value="1"/>
</dbReference>
<dbReference type="SUPFAM" id="SSF53098">
    <property type="entry name" value="Ribonuclease H-like"/>
    <property type="match status" value="1"/>
</dbReference>
<dbReference type="InterPro" id="IPR043502">
    <property type="entry name" value="DNA/RNA_pol_sf"/>
</dbReference>
<evidence type="ECO:0000313" key="4">
    <source>
        <dbReference type="Proteomes" id="UP000701853"/>
    </source>
</evidence>
<dbReference type="OrthoDB" id="1749397at2759"/>
<evidence type="ECO:0000256" key="1">
    <source>
        <dbReference type="SAM" id="MobiDB-lite"/>
    </source>
</evidence>
<dbReference type="Gene3D" id="3.30.420.10">
    <property type="entry name" value="Ribonuclease H-like superfamily/Ribonuclease H"/>
    <property type="match status" value="1"/>
</dbReference>
<dbReference type="InterPro" id="IPR036397">
    <property type="entry name" value="RNaseH_sf"/>
</dbReference>
<organism evidence="3 4">
    <name type="scientific">Gossypium anomalum</name>
    <dbReference type="NCBI Taxonomy" id="47600"/>
    <lineage>
        <taxon>Eukaryota</taxon>
        <taxon>Viridiplantae</taxon>
        <taxon>Streptophyta</taxon>
        <taxon>Embryophyta</taxon>
        <taxon>Tracheophyta</taxon>
        <taxon>Spermatophyta</taxon>
        <taxon>Magnoliopsida</taxon>
        <taxon>eudicotyledons</taxon>
        <taxon>Gunneridae</taxon>
        <taxon>Pentapetalae</taxon>
        <taxon>rosids</taxon>
        <taxon>malvids</taxon>
        <taxon>Malvales</taxon>
        <taxon>Malvaceae</taxon>
        <taxon>Malvoideae</taxon>
        <taxon>Gossypium</taxon>
    </lineage>
</organism>
<protein>
    <recommendedName>
        <fullName evidence="2">Integrase catalytic domain-containing protein</fullName>
    </recommendedName>
</protein>
<reference evidence="3 4" key="1">
    <citation type="journal article" date="2021" name="bioRxiv">
        <title>The Gossypium anomalum genome as a resource for cotton improvement and evolutionary analysis of hybrid incompatibility.</title>
        <authorList>
            <person name="Grover C.E."/>
            <person name="Yuan D."/>
            <person name="Arick M.A."/>
            <person name="Miller E.R."/>
            <person name="Hu G."/>
            <person name="Peterson D.G."/>
            <person name="Wendel J.F."/>
            <person name="Udall J.A."/>
        </authorList>
    </citation>
    <scope>NUCLEOTIDE SEQUENCE [LARGE SCALE GENOMIC DNA]</scope>
    <source>
        <strain evidence="3">JFW-Udall</strain>
        <tissue evidence="3">Leaf</tissue>
    </source>
</reference>
<dbReference type="InterPro" id="IPR013103">
    <property type="entry name" value="RVT_2"/>
</dbReference>
<dbReference type="Pfam" id="PF07727">
    <property type="entry name" value="RVT_2"/>
    <property type="match status" value="2"/>
</dbReference>
<feature type="compositionally biased region" description="Polar residues" evidence="1">
    <location>
        <begin position="99"/>
        <end position="110"/>
    </location>
</feature>
<gene>
    <name evidence="3" type="ORF">CXB51_017911</name>
</gene>
<sequence length="825" mass="91245">MATDEVSSNDPSIHISSPDPWCGFLKKVQQFPKHDTVKLGEHNFSLWKQQVLLILEGYGLHDFVLGTEQNSIILAGLPVEYESIYIVASAMPLNVAQQSGSNAKNTEQFESGSRPPYRSSGSRSFQGRGHGRRFAHNKPQCQLCGRIGHTDVSNSSCGGPHCCSQKTFMHHSSLQVNTASTNNKFPTSFLNTKVWYFDSGASNHDIKIGNILLVGRIHNGLYQFDLSDTQNCNITSASSATVHTTSLKLPGSNVSFFNLWHKRLGHLCNKTKLVEVQFGYKIKALQTNLGGEFRSFTKVLSQLGIHHRLSCPHTSEQNGLVERKHRLPTSVLAGKSPFEVLPKTVPSYKHLRVFRCSPVHKGYKCIDANIRVFISRHVVPGFLSGPAPSHPTPLPLESTSVQVQPDATTSPGTTSFSNVSVFASVPLPVLVDQNPPVRSHANAHPMTTRSKNGISKPRVFSAELSETEPATIDEALASKEWALTAQQEYEARYEGRLDTFSSVVKPTNIRVVLALAVQFGWQLRQVDINNTFLNGDLSEEIYMLQPPGFEQNHGDKPMFSLAKSDGSIFIKKTDNMILYVLVYVDDIIITGNHQASIDQFVTNLDTQSSLRDLGPLSYFFGIEVSSTSTCLFLNQRNYVLDLLRKAKMDQANGFPTPMVTFSILSQHTGCTIENAYEYRSIVGALQYMVITRPNITFAVNKVNLGILCVSWGNPVAWGSKKQQMVSRSTVETEYRGLAHAVIEVIWLESLLSELHISPSRKPTMWCDNSGAVAVAAGKMSVGHVPAQEQVADVFTKPLTVPLFTKFRSCLKVTAKVDHPAEVRRS</sequence>
<dbReference type="GO" id="GO:0003676">
    <property type="term" value="F:nucleic acid binding"/>
    <property type="evidence" value="ECO:0007669"/>
    <property type="project" value="InterPro"/>
</dbReference>
<feature type="domain" description="Integrase catalytic" evidence="2">
    <location>
        <begin position="214"/>
        <end position="327"/>
    </location>
</feature>
<dbReference type="InterPro" id="IPR001584">
    <property type="entry name" value="Integrase_cat-core"/>
</dbReference>
<dbReference type="InterPro" id="IPR012337">
    <property type="entry name" value="RNaseH-like_sf"/>
</dbReference>
<dbReference type="SUPFAM" id="SSF56672">
    <property type="entry name" value="DNA/RNA polymerases"/>
    <property type="match status" value="1"/>
</dbReference>
<dbReference type="GO" id="GO:0015074">
    <property type="term" value="P:DNA integration"/>
    <property type="evidence" value="ECO:0007669"/>
    <property type="project" value="InterPro"/>
</dbReference>
<name>A0A8J6D1B0_9ROSI</name>
<dbReference type="PROSITE" id="PS50994">
    <property type="entry name" value="INTEGRASE"/>
    <property type="match status" value="1"/>
</dbReference>
<dbReference type="PANTHER" id="PTHR11439:SF467">
    <property type="entry name" value="INTEGRASE CATALYTIC DOMAIN-CONTAINING PROTEIN"/>
    <property type="match status" value="1"/>
</dbReference>
<feature type="compositionally biased region" description="Low complexity" evidence="1">
    <location>
        <begin position="111"/>
        <end position="127"/>
    </location>
</feature>
<feature type="region of interest" description="Disordered" evidence="1">
    <location>
        <begin position="99"/>
        <end position="131"/>
    </location>
</feature>
<dbReference type="CDD" id="cd09272">
    <property type="entry name" value="RNase_HI_RT_Ty1"/>
    <property type="match status" value="1"/>
</dbReference>
<accession>A0A8J6D1B0</accession>
<feature type="region of interest" description="Disordered" evidence="1">
    <location>
        <begin position="389"/>
        <end position="412"/>
    </location>
</feature>
<dbReference type="AlphaFoldDB" id="A0A8J6D1B0"/>
<dbReference type="EMBL" id="JAHUZN010000007">
    <property type="protein sequence ID" value="KAG8489845.1"/>
    <property type="molecule type" value="Genomic_DNA"/>
</dbReference>
<evidence type="ECO:0000259" key="2">
    <source>
        <dbReference type="PROSITE" id="PS50994"/>
    </source>
</evidence>